<protein>
    <submittedName>
        <fullName evidence="1">Uncharacterized protein</fullName>
    </submittedName>
</protein>
<organism evidence="1 2">
    <name type="scientific">Tanacetum coccineum</name>
    <dbReference type="NCBI Taxonomy" id="301880"/>
    <lineage>
        <taxon>Eukaryota</taxon>
        <taxon>Viridiplantae</taxon>
        <taxon>Streptophyta</taxon>
        <taxon>Embryophyta</taxon>
        <taxon>Tracheophyta</taxon>
        <taxon>Spermatophyta</taxon>
        <taxon>Magnoliopsida</taxon>
        <taxon>eudicotyledons</taxon>
        <taxon>Gunneridae</taxon>
        <taxon>Pentapetalae</taxon>
        <taxon>asterids</taxon>
        <taxon>campanulids</taxon>
        <taxon>Asterales</taxon>
        <taxon>Asteraceae</taxon>
        <taxon>Asteroideae</taxon>
        <taxon>Anthemideae</taxon>
        <taxon>Anthemidinae</taxon>
        <taxon>Tanacetum</taxon>
    </lineage>
</organism>
<reference evidence="1" key="2">
    <citation type="submission" date="2022-01" db="EMBL/GenBank/DDBJ databases">
        <authorList>
            <person name="Yamashiro T."/>
            <person name="Shiraishi A."/>
            <person name="Satake H."/>
            <person name="Nakayama K."/>
        </authorList>
    </citation>
    <scope>NUCLEOTIDE SEQUENCE</scope>
</reference>
<keyword evidence="2" id="KW-1185">Reference proteome</keyword>
<dbReference type="Proteomes" id="UP001151760">
    <property type="component" value="Unassembled WGS sequence"/>
</dbReference>
<name>A0ABQ5J0Z7_9ASTR</name>
<evidence type="ECO:0000313" key="2">
    <source>
        <dbReference type="Proteomes" id="UP001151760"/>
    </source>
</evidence>
<comment type="caution">
    <text evidence="1">The sequence shown here is derived from an EMBL/GenBank/DDBJ whole genome shotgun (WGS) entry which is preliminary data.</text>
</comment>
<evidence type="ECO:0000313" key="1">
    <source>
        <dbReference type="EMBL" id="GJU05133.1"/>
    </source>
</evidence>
<dbReference type="EMBL" id="BQNB010021319">
    <property type="protein sequence ID" value="GJU05133.1"/>
    <property type="molecule type" value="Genomic_DNA"/>
</dbReference>
<gene>
    <name evidence="1" type="ORF">Tco_1121563</name>
</gene>
<reference evidence="1" key="1">
    <citation type="journal article" date="2022" name="Int. J. Mol. Sci.">
        <title>Draft Genome of Tanacetum Coccineum: Genomic Comparison of Closely Related Tanacetum-Family Plants.</title>
        <authorList>
            <person name="Yamashiro T."/>
            <person name="Shiraishi A."/>
            <person name="Nakayama K."/>
            <person name="Satake H."/>
        </authorList>
    </citation>
    <scope>NUCLEOTIDE SEQUENCE</scope>
</reference>
<proteinExistence type="predicted"/>
<sequence>MAELGSFLLLEWPVSELVGALEDPPFVASLLDTKGCFEEVAGFLCPVLAPGFVPWETLSALEEVFGALKTTGLSKAHIASMWSVKGGYKSSVGNYLFSLFILQLKDDILPKDVGIAYVNAIG</sequence>
<accession>A0ABQ5J0Z7</accession>